<organism evidence="1">
    <name type="scientific">Anguilla anguilla</name>
    <name type="common">European freshwater eel</name>
    <name type="synonym">Muraena anguilla</name>
    <dbReference type="NCBI Taxonomy" id="7936"/>
    <lineage>
        <taxon>Eukaryota</taxon>
        <taxon>Metazoa</taxon>
        <taxon>Chordata</taxon>
        <taxon>Craniata</taxon>
        <taxon>Vertebrata</taxon>
        <taxon>Euteleostomi</taxon>
        <taxon>Actinopterygii</taxon>
        <taxon>Neopterygii</taxon>
        <taxon>Teleostei</taxon>
        <taxon>Anguilliformes</taxon>
        <taxon>Anguillidae</taxon>
        <taxon>Anguilla</taxon>
    </lineage>
</organism>
<dbReference type="EMBL" id="GBXM01054497">
    <property type="protein sequence ID" value="JAH54080.1"/>
    <property type="molecule type" value="Transcribed_RNA"/>
</dbReference>
<reference evidence="1" key="1">
    <citation type="submission" date="2014-11" db="EMBL/GenBank/DDBJ databases">
        <authorList>
            <person name="Amaro Gonzalez C."/>
        </authorList>
    </citation>
    <scope>NUCLEOTIDE SEQUENCE</scope>
</reference>
<name>A0A0E9TMI1_ANGAN</name>
<proteinExistence type="predicted"/>
<reference evidence="1" key="2">
    <citation type="journal article" date="2015" name="Fish Shellfish Immunol.">
        <title>Early steps in the European eel (Anguilla anguilla)-Vibrio vulnificus interaction in the gills: Role of the RtxA13 toxin.</title>
        <authorList>
            <person name="Callol A."/>
            <person name="Pajuelo D."/>
            <person name="Ebbesson L."/>
            <person name="Teles M."/>
            <person name="MacKenzie S."/>
            <person name="Amaro C."/>
        </authorList>
    </citation>
    <scope>NUCLEOTIDE SEQUENCE</scope>
</reference>
<sequence>MRLMNKIDSSFFLGIWGKTKKNRSQQKCILHRTRFTAKTYPHTPRTHAHARTYTLLSQSRGVA</sequence>
<dbReference type="AlphaFoldDB" id="A0A0E9TMI1"/>
<protein>
    <submittedName>
        <fullName evidence="1">Uncharacterized protein</fullName>
    </submittedName>
</protein>
<accession>A0A0E9TMI1</accession>
<evidence type="ECO:0000313" key="1">
    <source>
        <dbReference type="EMBL" id="JAH54080.1"/>
    </source>
</evidence>